<dbReference type="CDD" id="cd19071">
    <property type="entry name" value="AKR_AKR1-5-like"/>
    <property type="match status" value="1"/>
</dbReference>
<accession>A0ABR3SDC2</accession>
<keyword evidence="4" id="KW-1185">Reference proteome</keyword>
<evidence type="ECO:0000313" key="3">
    <source>
        <dbReference type="EMBL" id="KAL1616629.1"/>
    </source>
</evidence>
<protein>
    <recommendedName>
        <fullName evidence="2">NADP-dependent oxidoreductase domain-containing protein</fullName>
    </recommendedName>
</protein>
<comment type="caution">
    <text evidence="3">The sequence shown here is derived from an EMBL/GenBank/DDBJ whole genome shotgun (WGS) entry which is preliminary data.</text>
</comment>
<proteinExistence type="predicted"/>
<dbReference type="PROSITE" id="PS00062">
    <property type="entry name" value="ALDOKETO_REDUCTASE_2"/>
    <property type="match status" value="1"/>
</dbReference>
<dbReference type="Gene3D" id="3.20.20.100">
    <property type="entry name" value="NADP-dependent oxidoreductase domain"/>
    <property type="match status" value="1"/>
</dbReference>
<feature type="domain" description="NADP-dependent oxidoreductase" evidence="2">
    <location>
        <begin position="33"/>
        <end position="305"/>
    </location>
</feature>
<keyword evidence="1" id="KW-0560">Oxidoreductase</keyword>
<reference evidence="3 4" key="1">
    <citation type="submission" date="2024-02" db="EMBL/GenBank/DDBJ databases">
        <title>De novo assembly and annotation of 12 fungi associated with fruit tree decline syndrome in Ontario, Canada.</title>
        <authorList>
            <person name="Sulman M."/>
            <person name="Ellouze W."/>
            <person name="Ilyukhin E."/>
        </authorList>
    </citation>
    <scope>NUCLEOTIDE SEQUENCE [LARGE SCALE GENOMIC DNA]</scope>
    <source>
        <strain evidence="3 4">M1-105</strain>
    </source>
</reference>
<dbReference type="PROSITE" id="PS00798">
    <property type="entry name" value="ALDOKETO_REDUCTASE_1"/>
    <property type="match status" value="1"/>
</dbReference>
<evidence type="ECO:0000313" key="4">
    <source>
        <dbReference type="Proteomes" id="UP001521116"/>
    </source>
</evidence>
<dbReference type="InterPro" id="IPR020471">
    <property type="entry name" value="AKR"/>
</dbReference>
<name>A0ABR3SDC2_9PEZI</name>
<dbReference type="EMBL" id="JAJVDC020000260">
    <property type="protein sequence ID" value="KAL1616629.1"/>
    <property type="molecule type" value="Genomic_DNA"/>
</dbReference>
<dbReference type="SUPFAM" id="SSF51430">
    <property type="entry name" value="NAD(P)-linked oxidoreductase"/>
    <property type="match status" value="1"/>
</dbReference>
<evidence type="ECO:0000259" key="2">
    <source>
        <dbReference type="Pfam" id="PF00248"/>
    </source>
</evidence>
<dbReference type="InterPro" id="IPR018170">
    <property type="entry name" value="Aldo/ket_reductase_CS"/>
</dbReference>
<organism evidence="3 4">
    <name type="scientific">Neofusicoccum ribis</name>
    <dbReference type="NCBI Taxonomy" id="45134"/>
    <lineage>
        <taxon>Eukaryota</taxon>
        <taxon>Fungi</taxon>
        <taxon>Dikarya</taxon>
        <taxon>Ascomycota</taxon>
        <taxon>Pezizomycotina</taxon>
        <taxon>Dothideomycetes</taxon>
        <taxon>Dothideomycetes incertae sedis</taxon>
        <taxon>Botryosphaeriales</taxon>
        <taxon>Botryosphaeriaceae</taxon>
        <taxon>Neofusicoccum</taxon>
    </lineage>
</organism>
<dbReference type="PIRSF" id="PIRSF000097">
    <property type="entry name" value="AKR"/>
    <property type="match status" value="1"/>
</dbReference>
<sequence>MSQEPETANVALYNGKTVLLNTGQQIPAVGLGTFQDPDEQEHSVYTALKYGYRHIDTAHNYGTEKQVGNGIRRSGVPRDQIFLTTKLWCNAHHPDDVEPALDESLRDLGTEYVDLYLMHYPCSFKRGPDLLPFDRNGKIIPDQTHFVDTWRAMEALLATGKTRGIGVSNFSKIELEQLLKETTIVPAIHQMELHPYLQQPEFVNWHNEKGVRITQFSPCGNLNTFYRDVSWAKEVAQMTRLGDHPTLHKIAQKHSKSPIQIALAWGIQSGRSVIPKSTIEWQICENAAADEIVLDGEDLAAIGSMDQKARFNDPSVNFGYDLYVGLDGKEG</sequence>
<dbReference type="Proteomes" id="UP001521116">
    <property type="component" value="Unassembled WGS sequence"/>
</dbReference>
<dbReference type="PRINTS" id="PR00069">
    <property type="entry name" value="ALDKETRDTASE"/>
</dbReference>
<evidence type="ECO:0000256" key="1">
    <source>
        <dbReference type="ARBA" id="ARBA00023002"/>
    </source>
</evidence>
<dbReference type="InterPro" id="IPR036812">
    <property type="entry name" value="NAD(P)_OxRdtase_dom_sf"/>
</dbReference>
<gene>
    <name evidence="3" type="ORF">SLS56_011350</name>
</gene>
<dbReference type="Pfam" id="PF00248">
    <property type="entry name" value="Aldo_ket_red"/>
    <property type="match status" value="1"/>
</dbReference>
<dbReference type="PANTHER" id="PTHR11732">
    <property type="entry name" value="ALDO/KETO REDUCTASE"/>
    <property type="match status" value="1"/>
</dbReference>
<dbReference type="InterPro" id="IPR023210">
    <property type="entry name" value="NADP_OxRdtase_dom"/>
</dbReference>